<dbReference type="GO" id="GO:0016020">
    <property type="term" value="C:membrane"/>
    <property type="evidence" value="ECO:0007669"/>
    <property type="project" value="GOC"/>
</dbReference>
<evidence type="ECO:0000313" key="8">
    <source>
        <dbReference type="Proteomes" id="UP000199373"/>
    </source>
</evidence>
<evidence type="ECO:0000256" key="4">
    <source>
        <dbReference type="ARBA" id="ARBA00023098"/>
    </source>
</evidence>
<keyword evidence="2" id="KW-0441">Lipid A biosynthesis</keyword>
<feature type="domain" description="UDP N-acetylglucosamine O-acyltransferase C-terminal" evidence="6">
    <location>
        <begin position="176"/>
        <end position="256"/>
    </location>
</feature>
<evidence type="ECO:0000256" key="2">
    <source>
        <dbReference type="ARBA" id="ARBA00022556"/>
    </source>
</evidence>
<evidence type="ECO:0000256" key="3">
    <source>
        <dbReference type="ARBA" id="ARBA00022679"/>
    </source>
</evidence>
<evidence type="ECO:0000256" key="5">
    <source>
        <dbReference type="ARBA" id="ARBA00023315"/>
    </source>
</evidence>
<dbReference type="InterPro" id="IPR001451">
    <property type="entry name" value="Hexapep"/>
</dbReference>
<organism evidence="7 8">
    <name type="scientific">Prevotella aff. ruminicola Tc2-24</name>
    <dbReference type="NCBI Taxonomy" id="81582"/>
    <lineage>
        <taxon>Bacteria</taxon>
        <taxon>Pseudomonadati</taxon>
        <taxon>Bacteroidota</taxon>
        <taxon>Bacteroidia</taxon>
        <taxon>Bacteroidales</taxon>
        <taxon>Prevotellaceae</taxon>
        <taxon>Prevotella</taxon>
    </lineage>
</organism>
<evidence type="ECO:0000256" key="1">
    <source>
        <dbReference type="ARBA" id="ARBA00022516"/>
    </source>
</evidence>
<dbReference type="PANTHER" id="PTHR43480">
    <property type="entry name" value="ACYL-[ACYL-CARRIER-PROTEIN]--UDP-N-ACETYLGLUCOSAMINE O-ACYLTRANSFERASE"/>
    <property type="match status" value="1"/>
</dbReference>
<reference evidence="7 8" key="1">
    <citation type="submission" date="2016-10" db="EMBL/GenBank/DDBJ databases">
        <authorList>
            <person name="de Groot N.N."/>
        </authorList>
    </citation>
    <scope>NUCLEOTIDE SEQUENCE [LARGE SCALE GENOMIC DNA]</scope>
    <source>
        <strain evidence="7 8">TC2-24</strain>
    </source>
</reference>
<dbReference type="PANTHER" id="PTHR43480:SF1">
    <property type="entry name" value="ACYL-[ACYL-CARRIER-PROTEIN]--UDP-N-ACETYLGLUCOSAMINE O-ACYLTRANSFERASE, MITOCHONDRIAL-RELATED"/>
    <property type="match status" value="1"/>
</dbReference>
<evidence type="ECO:0000259" key="6">
    <source>
        <dbReference type="Pfam" id="PF13720"/>
    </source>
</evidence>
<dbReference type="PIRSF" id="PIRSF000456">
    <property type="entry name" value="UDP-GlcNAc_acltr"/>
    <property type="match status" value="1"/>
</dbReference>
<dbReference type="EMBL" id="FOIQ01000001">
    <property type="protein sequence ID" value="SEV80312.1"/>
    <property type="molecule type" value="Genomic_DNA"/>
</dbReference>
<dbReference type="Proteomes" id="UP000199373">
    <property type="component" value="Unassembled WGS sequence"/>
</dbReference>
<gene>
    <name evidence="7" type="ORF">SAMN04487850_0054</name>
</gene>
<dbReference type="RefSeq" id="WP_091899196.1">
    <property type="nucleotide sequence ID" value="NZ_FOIQ01000001.1"/>
</dbReference>
<accession>A0A1I0LZ72</accession>
<keyword evidence="4" id="KW-0443">Lipid metabolism</keyword>
<dbReference type="Gene3D" id="2.160.10.10">
    <property type="entry name" value="Hexapeptide repeat proteins"/>
    <property type="match status" value="1"/>
</dbReference>
<dbReference type="CDD" id="cd03351">
    <property type="entry name" value="LbH_UDP-GlcNAc_AT"/>
    <property type="match status" value="1"/>
</dbReference>
<protein>
    <submittedName>
        <fullName evidence="7">Acyl-[acyl-carrier-protein]--UDP-N-acetylglucosamine O-acyltransferase</fullName>
    </submittedName>
</protein>
<dbReference type="InterPro" id="IPR011004">
    <property type="entry name" value="Trimer_LpxA-like_sf"/>
</dbReference>
<dbReference type="InterPro" id="IPR029098">
    <property type="entry name" value="Acetyltransf_C"/>
</dbReference>
<dbReference type="Pfam" id="PF00132">
    <property type="entry name" value="Hexapep"/>
    <property type="match status" value="2"/>
</dbReference>
<dbReference type="AlphaFoldDB" id="A0A1I0LZ72"/>
<dbReference type="Gene3D" id="1.20.1180.10">
    <property type="entry name" value="Udp N-acetylglucosamine O-acyltransferase, C-terminal domain"/>
    <property type="match status" value="1"/>
</dbReference>
<keyword evidence="8" id="KW-1185">Reference proteome</keyword>
<dbReference type="NCBIfam" id="TIGR01852">
    <property type="entry name" value="lipid_A_lpxA"/>
    <property type="match status" value="1"/>
</dbReference>
<dbReference type="InterPro" id="IPR010137">
    <property type="entry name" value="Lipid_A_LpxA"/>
</dbReference>
<keyword evidence="5 7" id="KW-0012">Acyltransferase</keyword>
<sequence>MANQIHPLAVVDPEAKLGDNNIIGPFCVIDKNVVIGDNNKLYNGVTLHFGARIGNGNEIFPGASISTKPQDLKFQGEETTCEIGDNNSIRENVTISRGTASKGKTVVGNGNLLMENMHIGHDCVIGNGCIIGNSTKFAGEVIVDDFAIISACCLFHQFLHVGGYIMFQGGSRTSQDIPPYVIAGKEPIRYAGVNLVGLRRRGFSNETIEAIHDTYRIIYGHGIMKEGVAEARAKYPDVKEVDYICSFIESSKRGVIR</sequence>
<keyword evidence="3 7" id="KW-0808">Transferase</keyword>
<dbReference type="GO" id="GO:0009245">
    <property type="term" value="P:lipid A biosynthetic process"/>
    <property type="evidence" value="ECO:0007669"/>
    <property type="project" value="UniProtKB-KW"/>
</dbReference>
<name>A0A1I0LZ72_9BACT</name>
<keyword evidence="1" id="KW-0444">Lipid biosynthesis</keyword>
<evidence type="ECO:0000313" key="7">
    <source>
        <dbReference type="EMBL" id="SEV80312.1"/>
    </source>
</evidence>
<dbReference type="InterPro" id="IPR037157">
    <property type="entry name" value="Acetyltransf_C_sf"/>
</dbReference>
<dbReference type="GO" id="GO:0008780">
    <property type="term" value="F:acyl-[acyl-carrier-protein]-UDP-N-acetylglucosamine O-acyltransferase activity"/>
    <property type="evidence" value="ECO:0007669"/>
    <property type="project" value="InterPro"/>
</dbReference>
<proteinExistence type="predicted"/>
<dbReference type="SUPFAM" id="SSF51161">
    <property type="entry name" value="Trimeric LpxA-like enzymes"/>
    <property type="match status" value="1"/>
</dbReference>
<dbReference type="Pfam" id="PF13720">
    <property type="entry name" value="Acetyltransf_11"/>
    <property type="match status" value="1"/>
</dbReference>
<dbReference type="NCBIfam" id="NF003657">
    <property type="entry name" value="PRK05289.1"/>
    <property type="match status" value="1"/>
</dbReference>